<keyword evidence="8" id="KW-0413">Isomerase</keyword>
<proteinExistence type="inferred from homology"/>
<dbReference type="GO" id="GO:0033499">
    <property type="term" value="P:galactose catabolic process via UDP-galactose, Leloir pathway"/>
    <property type="evidence" value="ECO:0007669"/>
    <property type="project" value="TreeGrafter"/>
</dbReference>
<gene>
    <name evidence="13" type="ORF">AUP43_12815</name>
</gene>
<evidence type="ECO:0000256" key="6">
    <source>
        <dbReference type="ARBA" id="ARBA00018569"/>
    </source>
</evidence>
<dbReference type="AlphaFoldDB" id="A0A154VQK1"/>
<evidence type="ECO:0000256" key="9">
    <source>
        <dbReference type="ARBA" id="ARBA00023277"/>
    </source>
</evidence>
<dbReference type="EMBL" id="LPXN01000143">
    <property type="protein sequence ID" value="KZD03508.1"/>
    <property type="molecule type" value="Genomic_DNA"/>
</dbReference>
<sequence length="311" mass="33058">MALALADAGYRPILLDDFSTGHRRTPPGLPVIEGDIADAGVVDTLLAAHRPAGILHFAAFSQAGQSVREPALYYQRNVVRSLALLDAVRRAPAMPAFVFSSTAAVYGEPRAVPIPEDHPCRPVNPYGATKLAVEGALAAYGDAYGLRWAALRYFNAAGADPQGRAGECHDPETHLIPLALQAAASGTPLTLFGRDYDTPDGTCLRDYVHVADLCRAHLLALEALLRGEPVGAVNLGGGEGRSVLEVIAAVERATGLPVPVQDGPRRPGDPARLVADVARARGILGWEPALSDLDTMIRHAWAWERKRRGPA</sequence>
<organism evidence="13 14">
    <name type="scientific">Oceanibaculum pacificum</name>
    <dbReference type="NCBI Taxonomy" id="580166"/>
    <lineage>
        <taxon>Bacteria</taxon>
        <taxon>Pseudomonadati</taxon>
        <taxon>Pseudomonadota</taxon>
        <taxon>Alphaproteobacteria</taxon>
        <taxon>Rhodospirillales</taxon>
        <taxon>Oceanibaculaceae</taxon>
        <taxon>Oceanibaculum</taxon>
    </lineage>
</organism>
<evidence type="ECO:0000256" key="7">
    <source>
        <dbReference type="ARBA" id="ARBA00023027"/>
    </source>
</evidence>
<evidence type="ECO:0000313" key="14">
    <source>
        <dbReference type="Proteomes" id="UP000076400"/>
    </source>
</evidence>
<dbReference type="GO" id="GO:0003978">
    <property type="term" value="F:UDP-glucose 4-epimerase activity"/>
    <property type="evidence" value="ECO:0007669"/>
    <property type="project" value="UniProtKB-EC"/>
</dbReference>
<keyword evidence="7" id="KW-0520">NAD</keyword>
<keyword evidence="14" id="KW-1185">Reference proteome</keyword>
<comment type="pathway">
    <text evidence="3">Carbohydrate metabolism; galactose metabolism.</text>
</comment>
<evidence type="ECO:0000313" key="13">
    <source>
        <dbReference type="EMBL" id="KZD03508.1"/>
    </source>
</evidence>
<feature type="domain" description="NAD-dependent epimerase/dehydratase" evidence="12">
    <location>
        <begin position="4"/>
        <end position="236"/>
    </location>
</feature>
<evidence type="ECO:0000256" key="2">
    <source>
        <dbReference type="ARBA" id="ARBA00001911"/>
    </source>
</evidence>
<dbReference type="EC" id="5.1.3.2" evidence="5"/>
<evidence type="ECO:0000259" key="12">
    <source>
        <dbReference type="Pfam" id="PF01370"/>
    </source>
</evidence>
<evidence type="ECO:0000256" key="11">
    <source>
        <dbReference type="ARBA" id="ARBA00033067"/>
    </source>
</evidence>
<comment type="caution">
    <text evidence="13">The sequence shown here is derived from an EMBL/GenBank/DDBJ whole genome shotgun (WGS) entry which is preliminary data.</text>
</comment>
<comment type="catalytic activity">
    <reaction evidence="1">
        <text>UDP-alpha-D-glucose = UDP-alpha-D-galactose</text>
        <dbReference type="Rhea" id="RHEA:22168"/>
        <dbReference type="ChEBI" id="CHEBI:58885"/>
        <dbReference type="ChEBI" id="CHEBI:66914"/>
        <dbReference type="EC" id="5.1.3.2"/>
    </reaction>
</comment>
<dbReference type="STRING" id="580166.AUP43_12815"/>
<protein>
    <recommendedName>
        <fullName evidence="6">UDP-glucose 4-epimerase</fullName>
        <ecNumber evidence="5">5.1.3.2</ecNumber>
    </recommendedName>
    <alternativeName>
        <fullName evidence="11">Galactowaldenase</fullName>
    </alternativeName>
    <alternativeName>
        <fullName evidence="10">UDP-galactose 4-epimerase</fullName>
    </alternativeName>
</protein>
<reference evidence="13 14" key="1">
    <citation type="submission" date="2015-12" db="EMBL/GenBank/DDBJ databases">
        <title>Genome sequence of Oceanibaculum pacificum MCCC 1A02656.</title>
        <authorList>
            <person name="Lu L."/>
            <person name="Lai Q."/>
            <person name="Shao Z."/>
            <person name="Qian P."/>
        </authorList>
    </citation>
    <scope>NUCLEOTIDE SEQUENCE [LARGE SCALE GENOMIC DNA]</scope>
    <source>
        <strain evidence="13 14">MCCC 1A02656</strain>
    </source>
</reference>
<evidence type="ECO:0000256" key="8">
    <source>
        <dbReference type="ARBA" id="ARBA00023235"/>
    </source>
</evidence>
<dbReference type="Gene3D" id="3.90.25.10">
    <property type="entry name" value="UDP-galactose 4-epimerase, domain 1"/>
    <property type="match status" value="1"/>
</dbReference>
<dbReference type="SUPFAM" id="SSF51735">
    <property type="entry name" value="NAD(P)-binding Rossmann-fold domains"/>
    <property type="match status" value="1"/>
</dbReference>
<dbReference type="PANTHER" id="PTHR43725:SF53">
    <property type="entry name" value="UDP-ARABINOSE 4-EPIMERASE 1"/>
    <property type="match status" value="1"/>
</dbReference>
<accession>A0A154VQK1</accession>
<dbReference type="InterPro" id="IPR005886">
    <property type="entry name" value="UDP_G4E"/>
</dbReference>
<dbReference type="Proteomes" id="UP000076400">
    <property type="component" value="Unassembled WGS sequence"/>
</dbReference>
<evidence type="ECO:0000256" key="4">
    <source>
        <dbReference type="ARBA" id="ARBA00007637"/>
    </source>
</evidence>
<evidence type="ECO:0000256" key="5">
    <source>
        <dbReference type="ARBA" id="ARBA00013189"/>
    </source>
</evidence>
<evidence type="ECO:0000256" key="10">
    <source>
        <dbReference type="ARBA" id="ARBA00031367"/>
    </source>
</evidence>
<dbReference type="UniPathway" id="UPA00214"/>
<name>A0A154VQK1_9PROT</name>
<dbReference type="Pfam" id="PF01370">
    <property type="entry name" value="Epimerase"/>
    <property type="match status" value="1"/>
</dbReference>
<dbReference type="InterPro" id="IPR036291">
    <property type="entry name" value="NAD(P)-bd_dom_sf"/>
</dbReference>
<comment type="cofactor">
    <cofactor evidence="2">
        <name>NAD(+)</name>
        <dbReference type="ChEBI" id="CHEBI:57540"/>
    </cofactor>
</comment>
<evidence type="ECO:0000256" key="3">
    <source>
        <dbReference type="ARBA" id="ARBA00004947"/>
    </source>
</evidence>
<dbReference type="PANTHER" id="PTHR43725">
    <property type="entry name" value="UDP-GLUCOSE 4-EPIMERASE"/>
    <property type="match status" value="1"/>
</dbReference>
<dbReference type="NCBIfam" id="TIGR01179">
    <property type="entry name" value="galE"/>
    <property type="match status" value="1"/>
</dbReference>
<dbReference type="InterPro" id="IPR001509">
    <property type="entry name" value="Epimerase_deHydtase"/>
</dbReference>
<dbReference type="Gene3D" id="3.40.50.720">
    <property type="entry name" value="NAD(P)-binding Rossmann-like Domain"/>
    <property type="match status" value="1"/>
</dbReference>
<comment type="similarity">
    <text evidence="4">Belongs to the NAD(P)-dependent epimerase/dehydratase family.</text>
</comment>
<keyword evidence="9" id="KW-0119">Carbohydrate metabolism</keyword>
<evidence type="ECO:0000256" key="1">
    <source>
        <dbReference type="ARBA" id="ARBA00000083"/>
    </source>
</evidence>